<dbReference type="PANTHER" id="PTHR24567">
    <property type="entry name" value="CRP FAMILY TRANSCRIPTIONAL REGULATORY PROTEIN"/>
    <property type="match status" value="1"/>
</dbReference>
<dbReference type="KEGG" id="rmar:GBA65_13180"/>
<organism evidence="2 3">
    <name type="scientific">Rubrobacter marinus</name>
    <dbReference type="NCBI Taxonomy" id="2653852"/>
    <lineage>
        <taxon>Bacteria</taxon>
        <taxon>Bacillati</taxon>
        <taxon>Actinomycetota</taxon>
        <taxon>Rubrobacteria</taxon>
        <taxon>Rubrobacterales</taxon>
        <taxon>Rubrobacteraceae</taxon>
        <taxon>Rubrobacter</taxon>
    </lineage>
</organism>
<dbReference type="CDD" id="cd00082">
    <property type="entry name" value="HisKA"/>
    <property type="match status" value="1"/>
</dbReference>
<evidence type="ECO:0000313" key="2">
    <source>
        <dbReference type="EMBL" id="QIN79304.1"/>
    </source>
</evidence>
<dbReference type="InterPro" id="IPR000595">
    <property type="entry name" value="cNMP-bd_dom"/>
</dbReference>
<dbReference type="PANTHER" id="PTHR24567:SF26">
    <property type="entry name" value="REGULATORY PROTEIN YEIL"/>
    <property type="match status" value="1"/>
</dbReference>
<protein>
    <submittedName>
        <fullName evidence="2">Cyclic nucleotide-binding domain-containing protein</fullName>
    </submittedName>
</protein>
<dbReference type="SUPFAM" id="SSF51206">
    <property type="entry name" value="cAMP-binding domain-like"/>
    <property type="match status" value="1"/>
</dbReference>
<gene>
    <name evidence="2" type="ORF">GBA65_13180</name>
</gene>
<dbReference type="Gene3D" id="2.60.120.10">
    <property type="entry name" value="Jelly Rolls"/>
    <property type="match status" value="1"/>
</dbReference>
<dbReference type="EMBL" id="CP045121">
    <property type="protein sequence ID" value="QIN79304.1"/>
    <property type="molecule type" value="Genomic_DNA"/>
</dbReference>
<name>A0A6G8PYI0_9ACTN</name>
<dbReference type="PROSITE" id="PS50042">
    <property type="entry name" value="CNMP_BINDING_3"/>
    <property type="match status" value="1"/>
</dbReference>
<dbReference type="InterPro" id="IPR018490">
    <property type="entry name" value="cNMP-bd_dom_sf"/>
</dbReference>
<dbReference type="InterPro" id="IPR003661">
    <property type="entry name" value="HisK_dim/P_dom"/>
</dbReference>
<dbReference type="RefSeq" id="WP_166396968.1">
    <property type="nucleotide sequence ID" value="NZ_CP045121.1"/>
</dbReference>
<reference evidence="2 3" key="1">
    <citation type="submission" date="2019-10" db="EMBL/GenBank/DDBJ databases">
        <title>Rubrobacter sp nov SCSIO 52915 isolated from a deep-sea sediment in the South China Sea.</title>
        <authorList>
            <person name="Chen R.W."/>
        </authorList>
    </citation>
    <scope>NUCLEOTIDE SEQUENCE [LARGE SCALE GENOMIC DNA]</scope>
    <source>
        <strain evidence="2 3">SCSIO 52915</strain>
    </source>
</reference>
<keyword evidence="3" id="KW-1185">Reference proteome</keyword>
<dbReference type="Proteomes" id="UP000502706">
    <property type="component" value="Chromosome"/>
</dbReference>
<dbReference type="SMART" id="SM00100">
    <property type="entry name" value="cNMP"/>
    <property type="match status" value="1"/>
</dbReference>
<proteinExistence type="predicted"/>
<dbReference type="AlphaFoldDB" id="A0A6G8PYI0"/>
<evidence type="ECO:0000313" key="3">
    <source>
        <dbReference type="Proteomes" id="UP000502706"/>
    </source>
</evidence>
<dbReference type="Gene3D" id="1.10.287.130">
    <property type="match status" value="1"/>
</dbReference>
<sequence>MEPTRRLMEELRQVPLLEGLGDEALVRVAQSGSEKFVPAGEINGREGQPVDDLYIILEGDLRITKTVSGGEVTINTYTPGDFFAEVPLLAGTPFQATGRALTDVRLFLIPEDEFRRMLNSYPSFGQRVLETMAQRVQILQSVAQQRERLEGLGTLAAGLAHELNNPASAALRAAGRLRETLRESNERGLGLARLAASGRLGPEGLSALEAVAAEAQERAASGEGPAPGLGPIELNDREDEAAAWLEERGVEEGWDLSPPSSARAWTWRGSRARPPGCPKTFCPRQCVTWGRCSARRV</sequence>
<dbReference type="GO" id="GO:0000155">
    <property type="term" value="F:phosphorelay sensor kinase activity"/>
    <property type="evidence" value="ECO:0007669"/>
    <property type="project" value="InterPro"/>
</dbReference>
<dbReference type="InterPro" id="IPR050397">
    <property type="entry name" value="Env_Response_Regulators"/>
</dbReference>
<dbReference type="GO" id="GO:0005829">
    <property type="term" value="C:cytosol"/>
    <property type="evidence" value="ECO:0007669"/>
    <property type="project" value="TreeGrafter"/>
</dbReference>
<dbReference type="Pfam" id="PF00027">
    <property type="entry name" value="cNMP_binding"/>
    <property type="match status" value="1"/>
</dbReference>
<dbReference type="GO" id="GO:0003700">
    <property type="term" value="F:DNA-binding transcription factor activity"/>
    <property type="evidence" value="ECO:0007669"/>
    <property type="project" value="TreeGrafter"/>
</dbReference>
<dbReference type="CDD" id="cd00038">
    <property type="entry name" value="CAP_ED"/>
    <property type="match status" value="1"/>
</dbReference>
<evidence type="ECO:0000259" key="1">
    <source>
        <dbReference type="PROSITE" id="PS50042"/>
    </source>
</evidence>
<accession>A0A6G8PYI0</accession>
<feature type="domain" description="Cyclic nucleotide-binding" evidence="1">
    <location>
        <begin position="16"/>
        <end position="135"/>
    </location>
</feature>
<dbReference type="InterPro" id="IPR014710">
    <property type="entry name" value="RmlC-like_jellyroll"/>
</dbReference>